<dbReference type="Pfam" id="PF00440">
    <property type="entry name" value="TetR_N"/>
    <property type="match status" value="1"/>
</dbReference>
<protein>
    <submittedName>
        <fullName evidence="4">TetR/AcrR family transcriptional regulator</fullName>
    </submittedName>
</protein>
<evidence type="ECO:0000313" key="4">
    <source>
        <dbReference type="EMBL" id="GAA3516838.1"/>
    </source>
</evidence>
<dbReference type="PANTHER" id="PTHR30055:SF223">
    <property type="entry name" value="HTH-TYPE TRANSCRIPTIONAL REGULATOR UIDR"/>
    <property type="match status" value="1"/>
</dbReference>
<sequence length="226" mass="23891">MASEAAAGPSRGDRRKERTRAALLGAAQGFLAEGRSAVSIQQITDAADVGFGSFYNHFESKEALFEAAVDSVLVTYAALLEEIVAGYDDPAEVFAVSFRMTGRLQRQVPEMVRVLLNEGTGILLRDRGLAPLAQRHIHDAVDAGRFDVESPRLGLMAAGGALLGLLQMLDADPDADAGALADRMTARVLRAFGMDGAAADALCARPLPEQPVLDGRVSPSHPTHGL</sequence>
<dbReference type="EMBL" id="BAABBB010000001">
    <property type="protein sequence ID" value="GAA3516838.1"/>
    <property type="molecule type" value="Genomic_DNA"/>
</dbReference>
<dbReference type="InterPro" id="IPR001647">
    <property type="entry name" value="HTH_TetR"/>
</dbReference>
<reference evidence="5" key="1">
    <citation type="journal article" date="2019" name="Int. J. Syst. Evol. Microbiol.">
        <title>The Global Catalogue of Microorganisms (GCM) 10K type strain sequencing project: providing services to taxonomists for standard genome sequencing and annotation.</title>
        <authorList>
            <consortium name="The Broad Institute Genomics Platform"/>
            <consortium name="The Broad Institute Genome Sequencing Center for Infectious Disease"/>
            <person name="Wu L."/>
            <person name="Ma J."/>
        </authorList>
    </citation>
    <scope>NUCLEOTIDE SEQUENCE [LARGE SCALE GENOMIC DNA]</scope>
    <source>
        <strain evidence="5">JCM 17460</strain>
    </source>
</reference>
<dbReference type="InterPro" id="IPR050109">
    <property type="entry name" value="HTH-type_TetR-like_transc_reg"/>
</dbReference>
<keyword evidence="5" id="KW-1185">Reference proteome</keyword>
<evidence type="ECO:0000259" key="3">
    <source>
        <dbReference type="PROSITE" id="PS50977"/>
    </source>
</evidence>
<accession>A0ABP6USA9</accession>
<dbReference type="Pfam" id="PF21306">
    <property type="entry name" value="TetR_C_40"/>
    <property type="match status" value="1"/>
</dbReference>
<organism evidence="4 5">
    <name type="scientific">Nocardioides daeguensis</name>
    <dbReference type="NCBI Taxonomy" id="908359"/>
    <lineage>
        <taxon>Bacteria</taxon>
        <taxon>Bacillati</taxon>
        <taxon>Actinomycetota</taxon>
        <taxon>Actinomycetes</taxon>
        <taxon>Propionibacteriales</taxon>
        <taxon>Nocardioidaceae</taxon>
        <taxon>Nocardioides</taxon>
    </lineage>
</organism>
<evidence type="ECO:0000256" key="2">
    <source>
        <dbReference type="PROSITE-ProRule" id="PRU00335"/>
    </source>
</evidence>
<evidence type="ECO:0000256" key="1">
    <source>
        <dbReference type="ARBA" id="ARBA00023125"/>
    </source>
</evidence>
<feature type="DNA-binding region" description="H-T-H motif" evidence="2">
    <location>
        <begin position="39"/>
        <end position="58"/>
    </location>
</feature>
<dbReference type="RefSeq" id="WP_218235428.1">
    <property type="nucleotide sequence ID" value="NZ_BAABBB010000001.1"/>
</dbReference>
<evidence type="ECO:0000313" key="5">
    <source>
        <dbReference type="Proteomes" id="UP001500301"/>
    </source>
</evidence>
<dbReference type="PANTHER" id="PTHR30055">
    <property type="entry name" value="HTH-TYPE TRANSCRIPTIONAL REGULATOR RUTR"/>
    <property type="match status" value="1"/>
</dbReference>
<keyword evidence="1 2" id="KW-0238">DNA-binding</keyword>
<dbReference type="PROSITE" id="PS50977">
    <property type="entry name" value="HTH_TETR_2"/>
    <property type="match status" value="1"/>
</dbReference>
<feature type="domain" description="HTH tetR-type" evidence="3">
    <location>
        <begin position="16"/>
        <end position="76"/>
    </location>
</feature>
<comment type="caution">
    <text evidence="4">The sequence shown here is derived from an EMBL/GenBank/DDBJ whole genome shotgun (WGS) entry which is preliminary data.</text>
</comment>
<dbReference type="InterPro" id="IPR049513">
    <property type="entry name" value="TetR_C_40"/>
</dbReference>
<dbReference type="Proteomes" id="UP001500301">
    <property type="component" value="Unassembled WGS sequence"/>
</dbReference>
<proteinExistence type="predicted"/>
<name>A0ABP6USA9_9ACTN</name>
<gene>
    <name evidence="4" type="ORF">GCM10022263_00630</name>
</gene>